<dbReference type="OMA" id="SHFVCNE"/>
<dbReference type="GO" id="GO:0005634">
    <property type="term" value="C:nucleus"/>
    <property type="evidence" value="ECO:0007669"/>
    <property type="project" value="UniProtKB-SubCell"/>
</dbReference>
<dbReference type="Ensembl" id="ENSSHBT00005026192.1">
    <property type="protein sequence ID" value="ENSSHBP00005021971.1"/>
    <property type="gene ID" value="ENSSHBG00005018570.1"/>
</dbReference>
<dbReference type="CDD" id="cd20036">
    <property type="entry name" value="FH_FOXR"/>
    <property type="match status" value="1"/>
</dbReference>
<keyword evidence="1" id="KW-0805">Transcription regulation</keyword>
<keyword evidence="2 5" id="KW-0238">DNA-binding</keyword>
<dbReference type="GO" id="GO:1990837">
    <property type="term" value="F:sequence-specific double-stranded DNA binding"/>
    <property type="evidence" value="ECO:0007669"/>
    <property type="project" value="TreeGrafter"/>
</dbReference>
<dbReference type="PANTHER" id="PTHR46789">
    <property type="entry name" value="FORKHEAD BOX PROTEIN R1"/>
    <property type="match status" value="1"/>
</dbReference>
<evidence type="ECO:0000313" key="8">
    <source>
        <dbReference type="Ensembl" id="ENSSHBP00005021971.1"/>
    </source>
</evidence>
<reference evidence="8" key="3">
    <citation type="submission" date="2025-09" db="UniProtKB">
        <authorList>
            <consortium name="Ensembl"/>
        </authorList>
    </citation>
    <scope>IDENTIFICATION</scope>
</reference>
<sequence>MWVNPSLACPLPGSPGADPTRSESLVASVAGATETSSPNTSWDDYCSNLDCSKEDVLSSSSKAGKVHRRELLGQAATSGLSSFLLSPQSMKLKCPRQMSAKIEGGWPRPPLNYCILISLALCNSTGGSLTVQQIYHFTRQHFPFFQTAPEGWKSTIRHNLCFSSCFKKSTSFACAKGNHKSCLWKLTPGGHRKFQEEAQALTKEALDLVRRSMSNPDLMSSLFGL</sequence>
<evidence type="ECO:0000259" key="7">
    <source>
        <dbReference type="PROSITE" id="PS50039"/>
    </source>
</evidence>
<dbReference type="PANTHER" id="PTHR46789:SF2">
    <property type="entry name" value="FORKHEAD BOX PROTEIN R2"/>
    <property type="match status" value="1"/>
</dbReference>
<dbReference type="SMART" id="SM00339">
    <property type="entry name" value="FH"/>
    <property type="match status" value="1"/>
</dbReference>
<dbReference type="GO" id="GO:0003700">
    <property type="term" value="F:DNA-binding transcription factor activity"/>
    <property type="evidence" value="ECO:0007669"/>
    <property type="project" value="InterPro"/>
</dbReference>
<dbReference type="Gene3D" id="1.10.10.10">
    <property type="entry name" value="Winged helix-like DNA-binding domain superfamily/Winged helix DNA-binding domain"/>
    <property type="match status" value="1"/>
</dbReference>
<reference evidence="8 9" key="1">
    <citation type="submission" date="2019-11" db="EMBL/GenBank/DDBJ databases">
        <title>Strigops habroptila (kakapo) genome, bStrHab1, primary haplotype, v2.</title>
        <authorList>
            <person name="Jarvis E.D."/>
            <person name="Howard J."/>
            <person name="Rhie A."/>
            <person name="Phillippy A."/>
            <person name="Korlach J."/>
            <person name="Digby A."/>
            <person name="Iorns D."/>
            <person name="Eason D."/>
            <person name="Robertson B."/>
            <person name="Raemaekers T."/>
            <person name="Howe K."/>
            <person name="Lewin H."/>
            <person name="Damas J."/>
            <person name="Hastie A."/>
            <person name="Tracey A."/>
            <person name="Chow W."/>
            <person name="Fedrigo O."/>
        </authorList>
    </citation>
    <scope>NUCLEOTIDE SEQUENCE [LARGE SCALE GENOMIC DNA]</scope>
</reference>
<evidence type="ECO:0000256" key="1">
    <source>
        <dbReference type="ARBA" id="ARBA00023015"/>
    </source>
</evidence>
<dbReference type="InterPro" id="IPR052328">
    <property type="entry name" value="FOX_transcription_regulators"/>
</dbReference>
<evidence type="ECO:0000256" key="5">
    <source>
        <dbReference type="PROSITE-ProRule" id="PRU00089"/>
    </source>
</evidence>
<dbReference type="PRINTS" id="PR00053">
    <property type="entry name" value="FORKHEAD"/>
</dbReference>
<dbReference type="AlphaFoldDB" id="A0A672V688"/>
<evidence type="ECO:0000256" key="3">
    <source>
        <dbReference type="ARBA" id="ARBA00023163"/>
    </source>
</evidence>
<protein>
    <recommendedName>
        <fullName evidence="7">Fork-head domain-containing protein</fullName>
    </recommendedName>
</protein>
<keyword evidence="4 5" id="KW-0539">Nucleus</keyword>
<evidence type="ECO:0000256" key="6">
    <source>
        <dbReference type="SAM" id="MobiDB-lite"/>
    </source>
</evidence>
<feature type="DNA-binding region" description="Fork-head" evidence="5">
    <location>
        <begin position="108"/>
        <end position="205"/>
    </location>
</feature>
<dbReference type="InterPro" id="IPR001766">
    <property type="entry name" value="Fork_head_dom"/>
</dbReference>
<organism evidence="8 9">
    <name type="scientific">Strigops habroptila</name>
    <name type="common">Kakapo</name>
    <dbReference type="NCBI Taxonomy" id="2489341"/>
    <lineage>
        <taxon>Eukaryota</taxon>
        <taxon>Metazoa</taxon>
        <taxon>Chordata</taxon>
        <taxon>Craniata</taxon>
        <taxon>Vertebrata</taxon>
        <taxon>Euteleostomi</taxon>
        <taxon>Archelosauria</taxon>
        <taxon>Archosauria</taxon>
        <taxon>Dinosauria</taxon>
        <taxon>Saurischia</taxon>
        <taxon>Theropoda</taxon>
        <taxon>Coelurosauria</taxon>
        <taxon>Aves</taxon>
        <taxon>Neognathae</taxon>
        <taxon>Neoaves</taxon>
        <taxon>Telluraves</taxon>
        <taxon>Australaves</taxon>
        <taxon>Psittaciformes</taxon>
        <taxon>Psittacidae</taxon>
        <taxon>Strigops</taxon>
    </lineage>
</organism>
<dbReference type="GeneTree" id="ENSGT00940000162993"/>
<reference evidence="8" key="2">
    <citation type="submission" date="2025-08" db="UniProtKB">
        <authorList>
            <consortium name="Ensembl"/>
        </authorList>
    </citation>
    <scope>IDENTIFICATION</scope>
</reference>
<accession>A0A672V688</accession>
<dbReference type="Pfam" id="PF00250">
    <property type="entry name" value="Forkhead"/>
    <property type="match status" value="1"/>
</dbReference>
<dbReference type="InterPro" id="IPR036388">
    <property type="entry name" value="WH-like_DNA-bd_sf"/>
</dbReference>
<gene>
    <name evidence="8" type="primary">FOXR1</name>
</gene>
<feature type="domain" description="Fork-head" evidence="7">
    <location>
        <begin position="108"/>
        <end position="205"/>
    </location>
</feature>
<dbReference type="SUPFAM" id="SSF46785">
    <property type="entry name" value="Winged helix' DNA-binding domain"/>
    <property type="match status" value="1"/>
</dbReference>
<dbReference type="InParanoid" id="A0A672V688"/>
<keyword evidence="9" id="KW-1185">Reference proteome</keyword>
<proteinExistence type="predicted"/>
<feature type="region of interest" description="Disordered" evidence="6">
    <location>
        <begin position="1"/>
        <end position="22"/>
    </location>
</feature>
<evidence type="ECO:0000256" key="4">
    <source>
        <dbReference type="ARBA" id="ARBA00023242"/>
    </source>
</evidence>
<evidence type="ECO:0000256" key="2">
    <source>
        <dbReference type="ARBA" id="ARBA00023125"/>
    </source>
</evidence>
<name>A0A672V688_STRHB</name>
<dbReference type="Proteomes" id="UP000472266">
    <property type="component" value="Chromosome 16"/>
</dbReference>
<dbReference type="PROSITE" id="PS50039">
    <property type="entry name" value="FORK_HEAD_3"/>
    <property type="match status" value="1"/>
</dbReference>
<dbReference type="InterPro" id="IPR036390">
    <property type="entry name" value="WH_DNA-bd_sf"/>
</dbReference>
<comment type="subcellular location">
    <subcellularLocation>
        <location evidence="5">Nucleus</location>
    </subcellularLocation>
</comment>
<evidence type="ECO:0000313" key="9">
    <source>
        <dbReference type="Proteomes" id="UP000472266"/>
    </source>
</evidence>
<keyword evidence="3" id="KW-0804">Transcription</keyword>